<keyword evidence="1" id="KW-0812">Transmembrane</keyword>
<reference evidence="2 3" key="1">
    <citation type="submission" date="2019-12" db="EMBL/GenBank/DDBJ databases">
        <title>Isolation and characterization of three novel carbon monoxide-oxidizing members of Halobacteria from salione crusts and soils.</title>
        <authorList>
            <person name="Myers M.R."/>
            <person name="King G.M."/>
        </authorList>
    </citation>
    <scope>NUCLEOTIDE SEQUENCE [LARGE SCALE GENOMIC DNA]</scope>
    <source>
        <strain evidence="2 3">WSA2</strain>
    </source>
</reference>
<keyword evidence="3" id="KW-1185">Reference proteome</keyword>
<dbReference type="RefSeq" id="WP_159663931.1">
    <property type="nucleotide sequence ID" value="NZ_WUUS01000002.1"/>
</dbReference>
<sequence length="61" mass="6766">MNNPLLIRFLIFAVLLVSLGFAIGAMLTPPDPFTQLLTVPVILLVTIPLSYWVVYKRGLPV</sequence>
<dbReference type="AlphaFoldDB" id="A0A6B0SVL3"/>
<proteinExistence type="predicted"/>
<dbReference type="InterPro" id="IPR055956">
    <property type="entry name" value="DUF7534"/>
</dbReference>
<feature type="transmembrane region" description="Helical" evidence="1">
    <location>
        <begin position="7"/>
        <end position="27"/>
    </location>
</feature>
<dbReference type="Proteomes" id="UP000437065">
    <property type="component" value="Unassembled WGS sequence"/>
</dbReference>
<name>A0A6B0SVL3_9EURY</name>
<feature type="transmembrane region" description="Helical" evidence="1">
    <location>
        <begin position="33"/>
        <end position="54"/>
    </location>
</feature>
<protein>
    <submittedName>
        <fullName evidence="2">Uncharacterized protein</fullName>
    </submittedName>
</protein>
<keyword evidence="1" id="KW-1133">Transmembrane helix</keyword>
<dbReference type="Pfam" id="PF24378">
    <property type="entry name" value="DUF7534"/>
    <property type="match status" value="1"/>
</dbReference>
<accession>A0A6B0SVL3</accession>
<comment type="caution">
    <text evidence="2">The sequence shown here is derived from an EMBL/GenBank/DDBJ whole genome shotgun (WGS) entry which is preliminary data.</text>
</comment>
<gene>
    <name evidence="2" type="ORF">GRX01_04780</name>
</gene>
<keyword evidence="1" id="KW-0472">Membrane</keyword>
<dbReference type="EMBL" id="WUUS01000002">
    <property type="protein sequence ID" value="MXR40663.1"/>
    <property type="molecule type" value="Genomic_DNA"/>
</dbReference>
<dbReference type="OrthoDB" id="346398at2157"/>
<evidence type="ECO:0000313" key="3">
    <source>
        <dbReference type="Proteomes" id="UP000437065"/>
    </source>
</evidence>
<organism evidence="2 3">
    <name type="scientific">Halobaculum saliterrae</name>
    <dbReference type="NCBI Taxonomy" id="2073113"/>
    <lineage>
        <taxon>Archaea</taxon>
        <taxon>Methanobacteriati</taxon>
        <taxon>Methanobacteriota</taxon>
        <taxon>Stenosarchaea group</taxon>
        <taxon>Halobacteria</taxon>
        <taxon>Halobacteriales</taxon>
        <taxon>Haloferacaceae</taxon>
        <taxon>Halobaculum</taxon>
    </lineage>
</organism>
<evidence type="ECO:0000256" key="1">
    <source>
        <dbReference type="SAM" id="Phobius"/>
    </source>
</evidence>
<evidence type="ECO:0000313" key="2">
    <source>
        <dbReference type="EMBL" id="MXR40663.1"/>
    </source>
</evidence>